<proteinExistence type="predicted"/>
<dbReference type="InterPro" id="IPR025738">
    <property type="entry name" value="BatD"/>
</dbReference>
<organism evidence="3 4">
    <name type="scientific">Vibrio gallaecicus</name>
    <dbReference type="NCBI Taxonomy" id="552386"/>
    <lineage>
        <taxon>Bacteria</taxon>
        <taxon>Pseudomonadati</taxon>
        <taxon>Pseudomonadota</taxon>
        <taxon>Gammaproteobacteria</taxon>
        <taxon>Vibrionales</taxon>
        <taxon>Vibrionaceae</taxon>
        <taxon>Vibrio</taxon>
    </lineage>
</organism>
<evidence type="ECO:0000313" key="3">
    <source>
        <dbReference type="EMBL" id="MFA0567863.1"/>
    </source>
</evidence>
<evidence type="ECO:0000313" key="4">
    <source>
        <dbReference type="Proteomes" id="UP001570417"/>
    </source>
</evidence>
<feature type="transmembrane region" description="Helical" evidence="1">
    <location>
        <begin position="323"/>
        <end position="348"/>
    </location>
</feature>
<dbReference type="Proteomes" id="UP001570417">
    <property type="component" value="Unassembled WGS sequence"/>
</dbReference>
<evidence type="ECO:0000256" key="2">
    <source>
        <dbReference type="SAM" id="SignalP"/>
    </source>
</evidence>
<evidence type="ECO:0000256" key="1">
    <source>
        <dbReference type="SAM" id="Phobius"/>
    </source>
</evidence>
<dbReference type="PANTHER" id="PTHR40940">
    <property type="entry name" value="PROTEIN BATD-RELATED"/>
    <property type="match status" value="1"/>
</dbReference>
<feature type="chain" id="PRO_5047262529" evidence="2">
    <location>
        <begin position="23"/>
        <end position="485"/>
    </location>
</feature>
<dbReference type="PANTHER" id="PTHR40940:SF1">
    <property type="entry name" value="PROTEIN BATD"/>
    <property type="match status" value="1"/>
</dbReference>
<keyword evidence="2" id="KW-0732">Signal</keyword>
<comment type="caution">
    <text evidence="3">The sequence shown here is derived from an EMBL/GenBank/DDBJ whole genome shotgun (WGS) entry which is preliminary data.</text>
</comment>
<reference evidence="3 4" key="1">
    <citation type="journal article" date="2024" name="ISME J.">
        <title>Tailless and filamentous prophages are predominant in marine Vibrio.</title>
        <authorList>
            <person name="Steensen K."/>
            <person name="Seneca J."/>
            <person name="Bartlau N."/>
            <person name="Yu X.A."/>
            <person name="Hussain F.A."/>
            <person name="Polz M.F."/>
        </authorList>
    </citation>
    <scope>NUCLEOTIDE SEQUENCE [LARGE SCALE GENOMIC DNA]</scope>
    <source>
        <strain evidence="3 4">10N.222.51.A1</strain>
    </source>
</reference>
<name>A0ABV4N928_9VIBR</name>
<keyword evidence="1" id="KW-0472">Membrane</keyword>
<gene>
    <name evidence="3" type="ORF">AB4566_06215</name>
</gene>
<keyword evidence="1" id="KW-1133">Transmembrane helix</keyword>
<protein>
    <submittedName>
        <fullName evidence="3">BatD family protein</fullName>
    </submittedName>
</protein>
<dbReference type="RefSeq" id="WP_137372148.1">
    <property type="nucleotide sequence ID" value="NZ_AP025491.1"/>
</dbReference>
<keyword evidence="1" id="KW-0812">Transmembrane</keyword>
<accession>A0ABV4N928</accession>
<keyword evidence="4" id="KW-1185">Reference proteome</keyword>
<feature type="signal peptide" evidence="2">
    <location>
        <begin position="1"/>
        <end position="22"/>
    </location>
</feature>
<sequence>MNNFIRVLVYFALSFASVSSYGADIGQLLKSGDVEIKAWLSDSSLVSKDSHVDKDNEADLDSINKKKSSANFAVNEQIILYIEVATPRWFTGGTRISSIEIPNVVAKQRNQLATNFTERRVTKEKGAQTWSHQRWEITLYPQDVGQYWVPQTSVRVQVSAPDGSNVTGELYTQPLNFNAKRPSGLLANEDVWVSASDLKLEQQWSQSNQEETLKVGDAITRTVTVSGSDTLAMLIPTLIPTGSDSGYQHYTQPNQLSDTQVRGNYRSTRTEESVYVLQDGGEIYFPAVDIMWWNTQTQQLETLSVEGRTYQVHHTVQSFIQAYWQWFAVGICALILLLSCVILMVRYYQTHPLPSKVMFYRALKAGNSPQARVLLFRHLRKKTDLLELKQYELNQPSKGAHQSKGLQQNEANIQWKGDAQEFQSKSVSFSLGWRIWRKIKTPGGRVGIADNRKIENRIRLLFMKHKILPSLDSLRMRLEKDRNKE</sequence>
<dbReference type="EMBL" id="JBFRUW010000016">
    <property type="protein sequence ID" value="MFA0567863.1"/>
    <property type="molecule type" value="Genomic_DNA"/>
</dbReference>